<dbReference type="NCBIfam" id="TIGR00220">
    <property type="entry name" value="mscL"/>
    <property type="match status" value="1"/>
</dbReference>
<keyword evidence="7 9" id="KW-0472">Membrane</keyword>
<proteinExistence type="predicted"/>
<dbReference type="InterPro" id="IPR001185">
    <property type="entry name" value="MS_channel"/>
</dbReference>
<keyword evidence="11" id="KW-1185">Reference proteome</keyword>
<keyword evidence="3" id="KW-1003">Cell membrane</keyword>
<organism evidence="10 11">
    <name type="scientific">Nonomuraea rhodomycinica</name>
    <dbReference type="NCBI Taxonomy" id="1712872"/>
    <lineage>
        <taxon>Bacteria</taxon>
        <taxon>Bacillati</taxon>
        <taxon>Actinomycetota</taxon>
        <taxon>Actinomycetes</taxon>
        <taxon>Streptosporangiales</taxon>
        <taxon>Streptosporangiaceae</taxon>
        <taxon>Nonomuraea</taxon>
    </lineage>
</organism>
<dbReference type="SUPFAM" id="SSF81330">
    <property type="entry name" value="Gated mechanosensitive channel"/>
    <property type="match status" value="1"/>
</dbReference>
<dbReference type="PRINTS" id="PR01264">
    <property type="entry name" value="MECHCHANNEL"/>
</dbReference>
<evidence type="ECO:0000256" key="3">
    <source>
        <dbReference type="ARBA" id="ARBA00022475"/>
    </source>
</evidence>
<evidence type="ECO:0000256" key="4">
    <source>
        <dbReference type="ARBA" id="ARBA00022692"/>
    </source>
</evidence>
<feature type="transmembrane region" description="Helical" evidence="9">
    <location>
        <begin position="12"/>
        <end position="34"/>
    </location>
</feature>
<accession>A0A7Y6INH2</accession>
<keyword evidence="8" id="KW-0407">Ion channel</keyword>
<evidence type="ECO:0000256" key="8">
    <source>
        <dbReference type="ARBA" id="ARBA00023303"/>
    </source>
</evidence>
<sequence length="144" mass="15435">MGGFKKFLLRGNIVELAVAVIVGATFSGLVQALVADLITPLIGAVTGGRQPDFADLSFTVNGSQFKYGDFLNHLISFLIIAAVVYWLVVLPMTRLVTLFEGHKEATTKQCPECLSDIPAEARRCAHCTVTLVPDSEKPSVADLG</sequence>
<dbReference type="Pfam" id="PF01741">
    <property type="entry name" value="MscL"/>
    <property type="match status" value="1"/>
</dbReference>
<dbReference type="InterPro" id="IPR037673">
    <property type="entry name" value="MSC/AndL"/>
</dbReference>
<evidence type="ECO:0000256" key="7">
    <source>
        <dbReference type="ARBA" id="ARBA00023136"/>
    </source>
</evidence>
<evidence type="ECO:0000256" key="2">
    <source>
        <dbReference type="ARBA" id="ARBA00022448"/>
    </source>
</evidence>
<dbReference type="PANTHER" id="PTHR30266:SF2">
    <property type="entry name" value="LARGE-CONDUCTANCE MECHANOSENSITIVE CHANNEL"/>
    <property type="match status" value="1"/>
</dbReference>
<protein>
    <submittedName>
        <fullName evidence="10">Large conductance mechanosensitive channel protein MscL</fullName>
    </submittedName>
</protein>
<dbReference type="PANTHER" id="PTHR30266">
    <property type="entry name" value="MECHANOSENSITIVE CHANNEL MSCL"/>
    <property type="match status" value="1"/>
</dbReference>
<reference evidence="10 11" key="1">
    <citation type="submission" date="2020-06" db="EMBL/GenBank/DDBJ databases">
        <authorList>
            <person name="Chanama M."/>
        </authorList>
    </citation>
    <scope>NUCLEOTIDE SEQUENCE [LARGE SCALE GENOMIC DNA]</scope>
    <source>
        <strain evidence="10 11">TBRC6557</strain>
    </source>
</reference>
<evidence type="ECO:0000313" key="11">
    <source>
        <dbReference type="Proteomes" id="UP000546126"/>
    </source>
</evidence>
<keyword evidence="4 9" id="KW-0812">Transmembrane</keyword>
<comment type="caution">
    <text evidence="10">The sequence shown here is derived from an EMBL/GenBank/DDBJ whole genome shotgun (WGS) entry which is preliminary data.</text>
</comment>
<feature type="transmembrane region" description="Helical" evidence="9">
    <location>
        <begin position="70"/>
        <end position="90"/>
    </location>
</feature>
<dbReference type="AlphaFoldDB" id="A0A7Y6INH2"/>
<evidence type="ECO:0000256" key="6">
    <source>
        <dbReference type="ARBA" id="ARBA00023065"/>
    </source>
</evidence>
<evidence type="ECO:0000256" key="9">
    <source>
        <dbReference type="SAM" id="Phobius"/>
    </source>
</evidence>
<keyword evidence="5 9" id="KW-1133">Transmembrane helix</keyword>
<dbReference type="Proteomes" id="UP000546126">
    <property type="component" value="Unassembled WGS sequence"/>
</dbReference>
<dbReference type="InterPro" id="IPR036019">
    <property type="entry name" value="MscL_channel"/>
</dbReference>
<dbReference type="GO" id="GO:0008381">
    <property type="term" value="F:mechanosensitive monoatomic ion channel activity"/>
    <property type="evidence" value="ECO:0007669"/>
    <property type="project" value="InterPro"/>
</dbReference>
<comment type="subcellular location">
    <subcellularLocation>
        <location evidence="1">Membrane</location>
        <topology evidence="1">Multi-pass membrane protein</topology>
    </subcellularLocation>
</comment>
<name>A0A7Y6INH2_9ACTN</name>
<dbReference type="GO" id="GO:0016020">
    <property type="term" value="C:membrane"/>
    <property type="evidence" value="ECO:0007669"/>
    <property type="project" value="UniProtKB-SubCell"/>
</dbReference>
<dbReference type="EMBL" id="JABWGO010000002">
    <property type="protein sequence ID" value="NUW41441.1"/>
    <property type="molecule type" value="Genomic_DNA"/>
</dbReference>
<evidence type="ECO:0000256" key="1">
    <source>
        <dbReference type="ARBA" id="ARBA00004141"/>
    </source>
</evidence>
<keyword evidence="6" id="KW-0406">Ion transport</keyword>
<evidence type="ECO:0000313" key="10">
    <source>
        <dbReference type="EMBL" id="NUW41441.1"/>
    </source>
</evidence>
<keyword evidence="2" id="KW-0813">Transport</keyword>
<dbReference type="RefSeq" id="WP_175600941.1">
    <property type="nucleotide sequence ID" value="NZ_JABWGO010000002.1"/>
</dbReference>
<gene>
    <name evidence="10" type="primary">mscL</name>
    <name evidence="10" type="ORF">HT134_15030</name>
</gene>
<evidence type="ECO:0000256" key="5">
    <source>
        <dbReference type="ARBA" id="ARBA00022989"/>
    </source>
</evidence>
<dbReference type="Gene3D" id="1.10.1200.120">
    <property type="entry name" value="Large-conductance mechanosensitive channel, MscL, domain 1"/>
    <property type="match status" value="1"/>
</dbReference>